<dbReference type="EMBL" id="CP115613">
    <property type="protein sequence ID" value="WBW75089.1"/>
    <property type="molecule type" value="Genomic_DNA"/>
</dbReference>
<proteinExistence type="predicted"/>
<dbReference type="AlphaFoldDB" id="A0AAE9WF07"/>
<name>A0AAE9WF07_9SCHI</name>
<evidence type="ECO:0000313" key="2">
    <source>
        <dbReference type="EMBL" id="WBW75089.1"/>
    </source>
</evidence>
<gene>
    <name evidence="2" type="ORF">SOMG_04950</name>
</gene>
<evidence type="ECO:0000256" key="1">
    <source>
        <dbReference type="SAM" id="Phobius"/>
    </source>
</evidence>
<reference evidence="2 3" key="1">
    <citation type="journal article" date="2023" name="G3 (Bethesda)">
        <title>A high-quality reference genome for the fission yeast Schizosaccharomyces osmophilus.</title>
        <authorList>
            <person name="Jia G.S."/>
            <person name="Zhang W.C."/>
            <person name="Liang Y."/>
            <person name="Liu X.H."/>
            <person name="Rhind N."/>
            <person name="Pidoux A."/>
            <person name="Brysch-Herzberg M."/>
            <person name="Du L.L."/>
        </authorList>
    </citation>
    <scope>NUCLEOTIDE SEQUENCE [LARGE SCALE GENOMIC DNA]</scope>
    <source>
        <strain evidence="2 3">CBS 15793</strain>
    </source>
</reference>
<dbReference type="RefSeq" id="XP_056039332.1">
    <property type="nucleotide sequence ID" value="XM_056183725.1"/>
</dbReference>
<dbReference type="GeneID" id="80878414"/>
<dbReference type="KEGG" id="som:SOMG_04950"/>
<feature type="transmembrane region" description="Helical" evidence="1">
    <location>
        <begin position="6"/>
        <end position="32"/>
    </location>
</feature>
<organism evidence="2 3">
    <name type="scientific">Schizosaccharomyces osmophilus</name>
    <dbReference type="NCBI Taxonomy" id="2545709"/>
    <lineage>
        <taxon>Eukaryota</taxon>
        <taxon>Fungi</taxon>
        <taxon>Dikarya</taxon>
        <taxon>Ascomycota</taxon>
        <taxon>Taphrinomycotina</taxon>
        <taxon>Schizosaccharomycetes</taxon>
        <taxon>Schizosaccharomycetales</taxon>
        <taxon>Schizosaccharomycetaceae</taxon>
        <taxon>Schizosaccharomyces</taxon>
    </lineage>
</organism>
<accession>A0AAE9WF07</accession>
<keyword evidence="3" id="KW-1185">Reference proteome</keyword>
<keyword evidence="1" id="KW-0472">Membrane</keyword>
<keyword evidence="1" id="KW-1133">Transmembrane helix</keyword>
<protein>
    <submittedName>
        <fullName evidence="2">Uncharacterized protein</fullName>
    </submittedName>
</protein>
<keyword evidence="1" id="KW-0812">Transmembrane</keyword>
<dbReference type="Proteomes" id="UP001212411">
    <property type="component" value="Chromosome 3"/>
</dbReference>
<evidence type="ECO:0000313" key="3">
    <source>
        <dbReference type="Proteomes" id="UP001212411"/>
    </source>
</evidence>
<sequence length="67" mass="7631">MYVVDALGIYFASISTAVKVLQLTLAGIFPLFQHLNLIEFDMERTHEPSTIIPLRKEKSQFGNFRSS</sequence>